<keyword evidence="2" id="KW-1133">Transmembrane helix</keyword>
<dbReference type="InterPro" id="IPR039751">
    <property type="entry name" value="HERPUD1/2"/>
</dbReference>
<dbReference type="PANTHER" id="PTHR12943">
    <property type="entry name" value="HOMOCYSTEINE-RESPONSIVE ENDOPLASMIC RETICULUM-RESIDENT UNIQUITIN-LIKE DOMAIN HERPUD PROTEIN FAMILY MEMBER"/>
    <property type="match status" value="1"/>
</dbReference>
<keyword evidence="4" id="KW-1185">Reference proteome</keyword>
<dbReference type="PANTHER" id="PTHR12943:SF27">
    <property type="entry name" value="HOMOCYSTEINE-INDUCED ENDOPLASMIC RETICULUM PROTEIN, ISOFORM A"/>
    <property type="match status" value="1"/>
</dbReference>
<feature type="transmembrane region" description="Helical" evidence="2">
    <location>
        <begin position="85"/>
        <end position="103"/>
    </location>
</feature>
<evidence type="ECO:0000313" key="4">
    <source>
        <dbReference type="Proteomes" id="UP000653454"/>
    </source>
</evidence>
<protein>
    <submittedName>
        <fullName evidence="3">(diamondback moth) hypothetical protein</fullName>
    </submittedName>
</protein>
<gene>
    <name evidence="3" type="ORF">PLXY2_LOCUS13945</name>
</gene>
<organism evidence="3 4">
    <name type="scientific">Plutella xylostella</name>
    <name type="common">Diamondback moth</name>
    <name type="synonym">Plutella maculipennis</name>
    <dbReference type="NCBI Taxonomy" id="51655"/>
    <lineage>
        <taxon>Eukaryota</taxon>
        <taxon>Metazoa</taxon>
        <taxon>Ecdysozoa</taxon>
        <taxon>Arthropoda</taxon>
        <taxon>Hexapoda</taxon>
        <taxon>Insecta</taxon>
        <taxon>Pterygota</taxon>
        <taxon>Neoptera</taxon>
        <taxon>Endopterygota</taxon>
        <taxon>Lepidoptera</taxon>
        <taxon>Glossata</taxon>
        <taxon>Ditrysia</taxon>
        <taxon>Yponomeutoidea</taxon>
        <taxon>Plutellidae</taxon>
        <taxon>Plutella</taxon>
    </lineage>
</organism>
<feature type="region of interest" description="Disordered" evidence="1">
    <location>
        <begin position="112"/>
        <end position="149"/>
    </location>
</feature>
<accession>A0A8S4G7V4</accession>
<reference evidence="3" key="1">
    <citation type="submission" date="2020-11" db="EMBL/GenBank/DDBJ databases">
        <authorList>
            <person name="Whiteford S."/>
        </authorList>
    </citation>
    <scope>NUCLEOTIDE SEQUENCE</scope>
</reference>
<evidence type="ECO:0000256" key="1">
    <source>
        <dbReference type="SAM" id="MobiDB-lite"/>
    </source>
</evidence>
<evidence type="ECO:0000256" key="2">
    <source>
        <dbReference type="SAM" id="Phobius"/>
    </source>
</evidence>
<comment type="caution">
    <text evidence="3">The sequence shown here is derived from an EMBL/GenBank/DDBJ whole genome shotgun (WGS) entry which is preliminary data.</text>
</comment>
<proteinExistence type="predicted"/>
<sequence>MQRKSKCLSHNVYIATAFSRHSAILIHPSINKSLSRQQPPAPEAPAVPPENAEDLRRDWLDHIYAASRLAVLFSLVYLYSSPFRLLLVMLLVAAGYLHQIGFFRELAVQANNEPPANQPPQPAERNNANENVDNATPPEPPVANNANNVADNDNQQSILAVSWMIFSSFFASLIPEMNQ</sequence>
<dbReference type="GO" id="GO:0030968">
    <property type="term" value="P:endoplasmic reticulum unfolded protein response"/>
    <property type="evidence" value="ECO:0007669"/>
    <property type="project" value="TreeGrafter"/>
</dbReference>
<keyword evidence="2" id="KW-0812">Transmembrane</keyword>
<feature type="compositionally biased region" description="Low complexity" evidence="1">
    <location>
        <begin position="123"/>
        <end position="149"/>
    </location>
</feature>
<name>A0A8S4G7V4_PLUXY</name>
<dbReference type="AlphaFoldDB" id="A0A8S4G7V4"/>
<dbReference type="EMBL" id="CAJHNJ030000110">
    <property type="protein sequence ID" value="CAG9135697.1"/>
    <property type="molecule type" value="Genomic_DNA"/>
</dbReference>
<keyword evidence="2" id="KW-0472">Membrane</keyword>
<dbReference type="Proteomes" id="UP000653454">
    <property type="component" value="Unassembled WGS sequence"/>
</dbReference>
<evidence type="ECO:0000313" key="3">
    <source>
        <dbReference type="EMBL" id="CAG9135697.1"/>
    </source>
</evidence>